<dbReference type="EMBL" id="WUUL01000018">
    <property type="protein sequence ID" value="MXQ55724.1"/>
    <property type="molecule type" value="Genomic_DNA"/>
</dbReference>
<keyword evidence="2" id="KW-1185">Reference proteome</keyword>
<evidence type="ECO:0000313" key="1">
    <source>
        <dbReference type="EMBL" id="MXQ55724.1"/>
    </source>
</evidence>
<name>A0A6I4W4M2_9BACL</name>
<reference evidence="1 2" key="1">
    <citation type="submission" date="2019-12" db="EMBL/GenBank/DDBJ databases">
        <title>Whole-genome analyses of novel actinobacteria.</title>
        <authorList>
            <person name="Sahin N."/>
            <person name="Saygin H."/>
        </authorList>
    </citation>
    <scope>NUCLEOTIDE SEQUENCE [LARGE SCALE GENOMIC DNA]</scope>
    <source>
        <strain evidence="1 2">KC615</strain>
    </source>
</reference>
<evidence type="ECO:0000313" key="2">
    <source>
        <dbReference type="Proteomes" id="UP000430692"/>
    </source>
</evidence>
<dbReference type="Proteomes" id="UP000430692">
    <property type="component" value="Unassembled WGS sequence"/>
</dbReference>
<proteinExistence type="predicted"/>
<gene>
    <name evidence="1" type="ORF">GSM42_18750</name>
</gene>
<comment type="caution">
    <text evidence="1">The sequence shown here is derived from an EMBL/GenBank/DDBJ whole genome shotgun (WGS) entry which is preliminary data.</text>
</comment>
<accession>A0A6I4W4M2</accession>
<dbReference type="RefSeq" id="WP_160803077.1">
    <property type="nucleotide sequence ID" value="NZ_WUUL01000018.1"/>
</dbReference>
<organism evidence="1 2">
    <name type="scientific">Shimazuella alba</name>
    <dbReference type="NCBI Taxonomy" id="2690964"/>
    <lineage>
        <taxon>Bacteria</taxon>
        <taxon>Bacillati</taxon>
        <taxon>Bacillota</taxon>
        <taxon>Bacilli</taxon>
        <taxon>Bacillales</taxon>
        <taxon>Thermoactinomycetaceae</taxon>
        <taxon>Shimazuella</taxon>
    </lineage>
</organism>
<sequence length="102" mass="11660">MCGMCGKTSSVGRIPGDPILGMLHRKIVDLCRESRQLDLLMRKKFPNYWNYGKFCDAVLEKVKQENPGVSEDQLSQPFLEAFKRAFFELISTVIDDRHGDHG</sequence>
<protein>
    <submittedName>
        <fullName evidence="1">Uncharacterized protein</fullName>
    </submittedName>
</protein>
<dbReference type="AlphaFoldDB" id="A0A6I4W4M2"/>